<dbReference type="GO" id="GO:0005741">
    <property type="term" value="C:mitochondrial outer membrane"/>
    <property type="evidence" value="ECO:0007669"/>
    <property type="project" value="TreeGrafter"/>
</dbReference>
<feature type="region of interest" description="Disordered" evidence="6">
    <location>
        <begin position="1"/>
        <end position="48"/>
    </location>
</feature>
<keyword evidence="4 7" id="KW-0472">Membrane</keyword>
<gene>
    <name evidence="8" type="ORF">TOPH_00106</name>
</gene>
<organism evidence="8 9">
    <name type="scientific">Tolypocladium ophioglossoides (strain CBS 100239)</name>
    <name type="common">Snaketongue truffleclub</name>
    <name type="synonym">Elaphocordyceps ophioglossoides</name>
    <dbReference type="NCBI Taxonomy" id="1163406"/>
    <lineage>
        <taxon>Eukaryota</taxon>
        <taxon>Fungi</taxon>
        <taxon>Dikarya</taxon>
        <taxon>Ascomycota</taxon>
        <taxon>Pezizomycotina</taxon>
        <taxon>Sordariomycetes</taxon>
        <taxon>Hypocreomycetidae</taxon>
        <taxon>Hypocreales</taxon>
        <taxon>Ophiocordycipitaceae</taxon>
        <taxon>Tolypocladium</taxon>
    </lineage>
</organism>
<dbReference type="EMBL" id="LFRF01000001">
    <property type="protein sequence ID" value="KND95111.1"/>
    <property type="molecule type" value="Genomic_DNA"/>
</dbReference>
<evidence type="ECO:0000313" key="9">
    <source>
        <dbReference type="Proteomes" id="UP000036947"/>
    </source>
</evidence>
<dbReference type="AlphaFoldDB" id="A0A0L0NLV2"/>
<dbReference type="OrthoDB" id="5336366at2759"/>
<dbReference type="InterPro" id="IPR051668">
    <property type="entry name" value="ATG33"/>
</dbReference>
<proteinExistence type="inferred from homology"/>
<evidence type="ECO:0000256" key="1">
    <source>
        <dbReference type="ARBA" id="ARBA00004141"/>
    </source>
</evidence>
<evidence type="ECO:0000256" key="3">
    <source>
        <dbReference type="ARBA" id="ARBA00022989"/>
    </source>
</evidence>
<dbReference type="PANTHER" id="PTHR37278">
    <property type="entry name" value="AUTOPHAGY-RELATED PROTEIN 33-RELATED"/>
    <property type="match status" value="1"/>
</dbReference>
<dbReference type="GO" id="GO:0016236">
    <property type="term" value="P:macroautophagy"/>
    <property type="evidence" value="ECO:0007669"/>
    <property type="project" value="TreeGrafter"/>
</dbReference>
<dbReference type="PANTHER" id="PTHR37278:SF1">
    <property type="entry name" value="AUTOPHAGY-RELATED PROTEIN 33-RELATED"/>
    <property type="match status" value="1"/>
</dbReference>
<feature type="compositionally biased region" description="Pro residues" evidence="6">
    <location>
        <begin position="21"/>
        <end position="42"/>
    </location>
</feature>
<keyword evidence="9" id="KW-1185">Reference proteome</keyword>
<comment type="caution">
    <text evidence="8">The sequence shown here is derived from an EMBL/GenBank/DDBJ whole genome shotgun (WGS) entry which is preliminary data.</text>
</comment>
<feature type="transmembrane region" description="Helical" evidence="7">
    <location>
        <begin position="226"/>
        <end position="246"/>
    </location>
</feature>
<evidence type="ECO:0008006" key="10">
    <source>
        <dbReference type="Google" id="ProtNLM"/>
    </source>
</evidence>
<accession>A0A0L0NLV2</accession>
<evidence type="ECO:0000313" key="8">
    <source>
        <dbReference type="EMBL" id="KND95111.1"/>
    </source>
</evidence>
<feature type="transmembrane region" description="Helical" evidence="7">
    <location>
        <begin position="79"/>
        <end position="100"/>
    </location>
</feature>
<protein>
    <recommendedName>
        <fullName evidence="10">Autophagy-related protein 33</fullName>
    </recommendedName>
</protein>
<comment type="subcellular location">
    <subcellularLocation>
        <location evidence="1">Membrane</location>
        <topology evidence="1">Multi-pass membrane protein</topology>
    </subcellularLocation>
</comment>
<feature type="transmembrane region" description="Helical" evidence="7">
    <location>
        <begin position="121"/>
        <end position="141"/>
    </location>
</feature>
<comment type="similarity">
    <text evidence="5">Belongs to the ATG33 family.</text>
</comment>
<dbReference type="Proteomes" id="UP000036947">
    <property type="component" value="Unassembled WGS sequence"/>
</dbReference>
<name>A0A0L0NLV2_TOLOC</name>
<evidence type="ECO:0000256" key="2">
    <source>
        <dbReference type="ARBA" id="ARBA00022692"/>
    </source>
</evidence>
<evidence type="ECO:0000256" key="5">
    <source>
        <dbReference type="ARBA" id="ARBA00038013"/>
    </source>
</evidence>
<dbReference type="GO" id="GO:0000422">
    <property type="term" value="P:autophagy of mitochondrion"/>
    <property type="evidence" value="ECO:0007669"/>
    <property type="project" value="TreeGrafter"/>
</dbReference>
<reference evidence="8 9" key="1">
    <citation type="journal article" date="2015" name="BMC Genomics">
        <title>The genome of the truffle-parasite Tolypocladium ophioglossoides and the evolution of antifungal peptaibiotics.</title>
        <authorList>
            <person name="Quandt C.A."/>
            <person name="Bushley K.E."/>
            <person name="Spatafora J.W."/>
        </authorList>
    </citation>
    <scope>NUCLEOTIDE SEQUENCE [LARGE SCALE GENOMIC DNA]</scope>
    <source>
        <strain evidence="8 9">CBS 100239</strain>
    </source>
</reference>
<evidence type="ECO:0000256" key="7">
    <source>
        <dbReference type="SAM" id="Phobius"/>
    </source>
</evidence>
<evidence type="ECO:0000256" key="6">
    <source>
        <dbReference type="SAM" id="MobiDB-lite"/>
    </source>
</evidence>
<keyword evidence="2 7" id="KW-0812">Transmembrane</keyword>
<keyword evidence="3 7" id="KW-1133">Transmembrane helix</keyword>
<sequence length="257" mass="26565">MSDLLTRPPLTSMPIASSLTPRPPSPPPPPPPPLRNPEPPSPKIGAHPIPSAAADTAAAMVCAGARAVSLLKFVGTVSLGLLTGVSYTVSTLTLPILLRLPSSAAASRAISSLTANLKTPVFALTALASAPLFLSFVLSPRSARHPYLVYTGLLAVLSTAAPRFLPQPVPRPAAAASKKPSPRAARMEASYEVLGDLHSEATSEEEIDDINGEEVRIEVESLARGYVVRTGLAALGFAMAVVGIWGDGAPLAVVYVS</sequence>
<evidence type="ECO:0000256" key="4">
    <source>
        <dbReference type="ARBA" id="ARBA00023136"/>
    </source>
</evidence>